<protein>
    <submittedName>
        <fullName evidence="1">Uncharacterized protein</fullName>
    </submittedName>
</protein>
<dbReference type="RefSeq" id="WP_254017465.1">
    <property type="nucleotide sequence ID" value="NZ_CAKXZT010000101.1"/>
</dbReference>
<dbReference type="Proteomes" id="UP001153050">
    <property type="component" value="Unassembled WGS sequence"/>
</dbReference>
<accession>A0ABM9DN66</accession>
<dbReference type="EMBL" id="CAKXZT010000101">
    <property type="protein sequence ID" value="CAH2398057.1"/>
    <property type="molecule type" value="Genomic_DNA"/>
</dbReference>
<evidence type="ECO:0000313" key="2">
    <source>
        <dbReference type="Proteomes" id="UP001153050"/>
    </source>
</evidence>
<organism evidence="1 2">
    <name type="scientific">Mesorhizobium escarrei</name>
    <dbReference type="NCBI Taxonomy" id="666018"/>
    <lineage>
        <taxon>Bacteria</taxon>
        <taxon>Pseudomonadati</taxon>
        <taxon>Pseudomonadota</taxon>
        <taxon>Alphaproteobacteria</taxon>
        <taxon>Hyphomicrobiales</taxon>
        <taxon>Phyllobacteriaceae</taxon>
        <taxon>Mesorhizobium</taxon>
    </lineage>
</organism>
<keyword evidence="2" id="KW-1185">Reference proteome</keyword>
<gene>
    <name evidence="1" type="ORF">MES5069_190021</name>
</gene>
<comment type="caution">
    <text evidence="1">The sequence shown here is derived from an EMBL/GenBank/DDBJ whole genome shotgun (WGS) entry which is preliminary data.</text>
</comment>
<reference evidence="1 2" key="1">
    <citation type="submission" date="2022-03" db="EMBL/GenBank/DDBJ databases">
        <authorList>
            <person name="Brunel B."/>
        </authorList>
    </citation>
    <scope>NUCLEOTIDE SEQUENCE [LARGE SCALE GENOMIC DNA]</scope>
    <source>
        <strain evidence="1">STM5069sample</strain>
    </source>
</reference>
<proteinExistence type="predicted"/>
<evidence type="ECO:0000313" key="1">
    <source>
        <dbReference type="EMBL" id="CAH2398057.1"/>
    </source>
</evidence>
<sequence length="88" mass="10308">MQHLYSSLVTHYEKALSFEDRVVEHERRCGHILPESEALLEILAENLAEARRSLDRVTHSHHWCTGQAAVWKPKEVLPPPSRRPYNWP</sequence>
<name>A0ABM9DN66_9HYPH</name>